<comment type="caution">
    <text evidence="5">The sequence shown here is derived from an EMBL/GenBank/DDBJ whole genome shotgun (WGS) entry which is preliminary data.</text>
</comment>
<dbReference type="GO" id="GO:0004540">
    <property type="term" value="F:RNA nuclease activity"/>
    <property type="evidence" value="ECO:0007669"/>
    <property type="project" value="InterPro"/>
</dbReference>
<evidence type="ECO:0000256" key="4">
    <source>
        <dbReference type="SAM" id="SignalP"/>
    </source>
</evidence>
<protein>
    <submittedName>
        <fullName evidence="5">Uncharacterized protein</fullName>
    </submittedName>
</protein>
<proteinExistence type="predicted"/>
<dbReference type="Proteomes" id="UP000807469">
    <property type="component" value="Unassembled WGS sequence"/>
</dbReference>
<sequence>MRFNILLSATFLATFAAGLVIPTNGPLESRELEVREGVVDDLSDGMVFKREPRSSGAKKARIAAAAPGKAAAKAARKASFAPAAKAHKATTNLPNRNSKFHVAAAPGTGKPAHSYTGKEVRKAVFDSHMEAHRVKGISKTQQKKSPLKSFNNRPHEVPNAHGGARPLNHMNVVHGSAHHPPGREFPLPNKHNPATPSPARVITQKTKGGHQTFRGVIAHDQSRTPGPGYNDHFQVKPRKH</sequence>
<dbReference type="SUPFAM" id="SSF53933">
    <property type="entry name" value="Microbial ribonucleases"/>
    <property type="match status" value="1"/>
</dbReference>
<evidence type="ECO:0000256" key="3">
    <source>
        <dbReference type="SAM" id="MobiDB-lite"/>
    </source>
</evidence>
<feature type="region of interest" description="Disordered" evidence="3">
    <location>
        <begin position="216"/>
        <end position="240"/>
    </location>
</feature>
<accession>A0A9P5YSK4</accession>
<organism evidence="5 6">
    <name type="scientific">Pholiota conissans</name>
    <dbReference type="NCBI Taxonomy" id="109636"/>
    <lineage>
        <taxon>Eukaryota</taxon>
        <taxon>Fungi</taxon>
        <taxon>Dikarya</taxon>
        <taxon>Basidiomycota</taxon>
        <taxon>Agaricomycotina</taxon>
        <taxon>Agaricomycetes</taxon>
        <taxon>Agaricomycetidae</taxon>
        <taxon>Agaricales</taxon>
        <taxon>Agaricineae</taxon>
        <taxon>Strophariaceae</taxon>
        <taxon>Pholiota</taxon>
    </lineage>
</organism>
<feature type="region of interest" description="Disordered" evidence="3">
    <location>
        <begin position="133"/>
        <end position="158"/>
    </location>
</feature>
<keyword evidence="1" id="KW-0540">Nuclease</keyword>
<dbReference type="AlphaFoldDB" id="A0A9P5YSK4"/>
<dbReference type="InterPro" id="IPR016191">
    <property type="entry name" value="Ribonuclease/ribotoxin"/>
</dbReference>
<keyword evidence="6" id="KW-1185">Reference proteome</keyword>
<dbReference type="GO" id="GO:0016787">
    <property type="term" value="F:hydrolase activity"/>
    <property type="evidence" value="ECO:0007669"/>
    <property type="project" value="UniProtKB-KW"/>
</dbReference>
<keyword evidence="2" id="KW-0378">Hydrolase</keyword>
<evidence type="ECO:0000256" key="1">
    <source>
        <dbReference type="ARBA" id="ARBA00022722"/>
    </source>
</evidence>
<gene>
    <name evidence="5" type="ORF">BDN70DRAFT_884898</name>
</gene>
<dbReference type="GO" id="GO:0003723">
    <property type="term" value="F:RNA binding"/>
    <property type="evidence" value="ECO:0007669"/>
    <property type="project" value="InterPro"/>
</dbReference>
<evidence type="ECO:0000313" key="6">
    <source>
        <dbReference type="Proteomes" id="UP000807469"/>
    </source>
</evidence>
<reference evidence="5" key="1">
    <citation type="submission" date="2020-11" db="EMBL/GenBank/DDBJ databases">
        <authorList>
            <consortium name="DOE Joint Genome Institute"/>
            <person name="Ahrendt S."/>
            <person name="Riley R."/>
            <person name="Andreopoulos W."/>
            <person name="Labutti K."/>
            <person name="Pangilinan J."/>
            <person name="Ruiz-Duenas F.J."/>
            <person name="Barrasa J.M."/>
            <person name="Sanchez-Garcia M."/>
            <person name="Camarero S."/>
            <person name="Miyauchi S."/>
            <person name="Serrano A."/>
            <person name="Linde D."/>
            <person name="Babiker R."/>
            <person name="Drula E."/>
            <person name="Ayuso-Fernandez I."/>
            <person name="Pacheco R."/>
            <person name="Padilla G."/>
            <person name="Ferreira P."/>
            <person name="Barriuso J."/>
            <person name="Kellner H."/>
            <person name="Castanera R."/>
            <person name="Alfaro M."/>
            <person name="Ramirez L."/>
            <person name="Pisabarro A.G."/>
            <person name="Kuo A."/>
            <person name="Tritt A."/>
            <person name="Lipzen A."/>
            <person name="He G."/>
            <person name="Yan M."/>
            <person name="Ng V."/>
            <person name="Cullen D."/>
            <person name="Martin F."/>
            <person name="Rosso M.-N."/>
            <person name="Henrissat B."/>
            <person name="Hibbett D."/>
            <person name="Martinez A.T."/>
            <person name="Grigoriev I.V."/>
        </authorList>
    </citation>
    <scope>NUCLEOTIDE SEQUENCE</scope>
    <source>
        <strain evidence="5">CIRM-BRFM 674</strain>
    </source>
</reference>
<keyword evidence="4" id="KW-0732">Signal</keyword>
<feature type="signal peptide" evidence="4">
    <location>
        <begin position="1"/>
        <end position="18"/>
    </location>
</feature>
<name>A0A9P5YSK4_9AGAR</name>
<dbReference type="OrthoDB" id="2963718at2759"/>
<evidence type="ECO:0000313" key="5">
    <source>
        <dbReference type="EMBL" id="KAF9474328.1"/>
    </source>
</evidence>
<dbReference type="EMBL" id="MU155384">
    <property type="protein sequence ID" value="KAF9474328.1"/>
    <property type="molecule type" value="Genomic_DNA"/>
</dbReference>
<feature type="chain" id="PRO_5040305712" evidence="4">
    <location>
        <begin position="19"/>
        <end position="240"/>
    </location>
</feature>
<evidence type="ECO:0000256" key="2">
    <source>
        <dbReference type="ARBA" id="ARBA00022801"/>
    </source>
</evidence>